<evidence type="ECO:0000256" key="2">
    <source>
        <dbReference type="ARBA" id="ARBA00022525"/>
    </source>
</evidence>
<dbReference type="GO" id="GO:0006956">
    <property type="term" value="P:complement activation"/>
    <property type="evidence" value="ECO:0007669"/>
    <property type="project" value="TreeGrafter"/>
</dbReference>
<sequence>YNALAGELAGEVLNNTYYDGQCSTIRSPITKKLYRMASNLENITLELTNLEDDVTSQFYSDASEYKSSVSHSSSQYGNSRSSFNIPILFGHSKSRKTSRKSSFNEVIKASRQKVNSMLFHQ</sequence>
<evidence type="ECO:0000313" key="6">
    <source>
        <dbReference type="Proteomes" id="UP000287033"/>
    </source>
</evidence>
<gene>
    <name evidence="5" type="ORF">chiPu_0024615</name>
</gene>
<dbReference type="GO" id="GO:0031640">
    <property type="term" value="P:killing of cells of another organism"/>
    <property type="evidence" value="ECO:0007669"/>
    <property type="project" value="UniProtKB-KW"/>
</dbReference>
<dbReference type="GO" id="GO:0005579">
    <property type="term" value="C:membrane attack complex"/>
    <property type="evidence" value="ECO:0007669"/>
    <property type="project" value="TreeGrafter"/>
</dbReference>
<reference evidence="5 6" key="1">
    <citation type="journal article" date="2018" name="Nat. Ecol. Evol.">
        <title>Shark genomes provide insights into elasmobranch evolution and the origin of vertebrates.</title>
        <authorList>
            <person name="Hara Y"/>
            <person name="Yamaguchi K"/>
            <person name="Onimaru K"/>
            <person name="Kadota M"/>
            <person name="Koyanagi M"/>
            <person name="Keeley SD"/>
            <person name="Tatsumi K"/>
            <person name="Tanaka K"/>
            <person name="Motone F"/>
            <person name="Kageyama Y"/>
            <person name="Nozu R"/>
            <person name="Adachi N"/>
            <person name="Nishimura O"/>
            <person name="Nakagawa R"/>
            <person name="Tanegashima C"/>
            <person name="Kiyatake I"/>
            <person name="Matsumoto R"/>
            <person name="Murakumo K"/>
            <person name="Nishida K"/>
            <person name="Terakita A"/>
            <person name="Kuratani S"/>
            <person name="Sato K"/>
            <person name="Hyodo S Kuraku.S."/>
        </authorList>
    </citation>
    <scope>NUCLEOTIDE SEQUENCE [LARGE SCALE GENOMIC DNA]</scope>
</reference>
<feature type="non-terminal residue" evidence="5">
    <location>
        <position position="1"/>
    </location>
</feature>
<accession>A0A401TDM9</accession>
<keyword evidence="6" id="KW-1185">Reference proteome</keyword>
<dbReference type="Proteomes" id="UP000287033">
    <property type="component" value="Unassembled WGS sequence"/>
</dbReference>
<evidence type="ECO:0000256" key="3">
    <source>
        <dbReference type="ARBA" id="ARBA00022852"/>
    </source>
</evidence>
<dbReference type="EMBL" id="BEZZ01042986">
    <property type="protein sequence ID" value="GCC40744.1"/>
    <property type="molecule type" value="Genomic_DNA"/>
</dbReference>
<evidence type="ECO:0000313" key="5">
    <source>
        <dbReference type="EMBL" id="GCC40744.1"/>
    </source>
</evidence>
<name>A0A401TDM9_CHIPU</name>
<dbReference type="GO" id="GO:0005576">
    <property type="term" value="C:extracellular region"/>
    <property type="evidence" value="ECO:0007669"/>
    <property type="project" value="UniProtKB-SubCell"/>
</dbReference>
<protein>
    <submittedName>
        <fullName evidence="5">Uncharacterized protein</fullName>
    </submittedName>
</protein>
<organism evidence="5 6">
    <name type="scientific">Chiloscyllium punctatum</name>
    <name type="common">Brownbanded bambooshark</name>
    <name type="synonym">Hemiscyllium punctatum</name>
    <dbReference type="NCBI Taxonomy" id="137246"/>
    <lineage>
        <taxon>Eukaryota</taxon>
        <taxon>Metazoa</taxon>
        <taxon>Chordata</taxon>
        <taxon>Craniata</taxon>
        <taxon>Vertebrata</taxon>
        <taxon>Chondrichthyes</taxon>
        <taxon>Elasmobranchii</taxon>
        <taxon>Galeomorphii</taxon>
        <taxon>Galeoidea</taxon>
        <taxon>Orectolobiformes</taxon>
        <taxon>Hemiscylliidae</taxon>
        <taxon>Chiloscyllium</taxon>
    </lineage>
</organism>
<dbReference type="PANTHER" id="PTHR45742">
    <property type="entry name" value="COMPLEMENT COMPONENT C6"/>
    <property type="match status" value="1"/>
</dbReference>
<keyword evidence="2" id="KW-0964">Secreted</keyword>
<dbReference type="AlphaFoldDB" id="A0A401TDM9"/>
<proteinExistence type="predicted"/>
<comment type="caution">
    <text evidence="5">The sequence shown here is derived from an EMBL/GenBank/DDBJ whole genome shotgun (WGS) entry which is preliminary data.</text>
</comment>
<comment type="subcellular location">
    <subcellularLocation>
        <location evidence="1">Secreted</location>
    </subcellularLocation>
</comment>
<dbReference type="PANTHER" id="PTHR45742:SF4">
    <property type="entry name" value="COMPLEMENT COMPONENT C6"/>
    <property type="match status" value="1"/>
</dbReference>
<keyword evidence="4" id="KW-1015">Disulfide bond</keyword>
<evidence type="ECO:0000256" key="4">
    <source>
        <dbReference type="ARBA" id="ARBA00023157"/>
    </source>
</evidence>
<dbReference type="STRING" id="137246.A0A401TDM9"/>
<keyword evidence="3" id="KW-0204">Cytolysis</keyword>
<evidence type="ECO:0000256" key="1">
    <source>
        <dbReference type="ARBA" id="ARBA00004613"/>
    </source>
</evidence>